<name>I4EDW1_9BACT</name>
<accession>I4EDW1</accession>
<dbReference type="InterPro" id="IPR024655">
    <property type="entry name" value="Asl1_glyco_hydro_catalytic"/>
</dbReference>
<dbReference type="GO" id="GO:0004553">
    <property type="term" value="F:hydrolase activity, hydrolyzing O-glycosyl compounds"/>
    <property type="evidence" value="ECO:0007669"/>
    <property type="project" value="TreeGrafter"/>
</dbReference>
<feature type="signal peptide" evidence="1">
    <location>
        <begin position="1"/>
        <end position="20"/>
    </location>
</feature>
<dbReference type="EMBL" id="CAGS01000073">
    <property type="protein sequence ID" value="CCF82873.1"/>
    <property type="molecule type" value="Genomic_DNA"/>
</dbReference>
<evidence type="ECO:0000256" key="1">
    <source>
        <dbReference type="SAM" id="SignalP"/>
    </source>
</evidence>
<proteinExistence type="predicted"/>
<reference evidence="3 4" key="1">
    <citation type="journal article" date="2012" name="ISME J.">
        <title>Nitrification expanded: discovery, physiology and genomics of a nitrite-oxidizing bacterium from the phylum Chloroflexi.</title>
        <authorList>
            <person name="Sorokin D.Y."/>
            <person name="Lucker S."/>
            <person name="Vejmelkova D."/>
            <person name="Kostrikina N.A."/>
            <person name="Kleerebezem R."/>
            <person name="Rijpstra W.I."/>
            <person name="Damste J.S."/>
            <person name="Le Paslier D."/>
            <person name="Muyzer G."/>
            <person name="Wagner M."/>
            <person name="van Loosdrecht M.C."/>
            <person name="Daims H."/>
        </authorList>
    </citation>
    <scope>NUCLEOTIDE SEQUENCE [LARGE SCALE GENOMIC DNA]</scope>
    <source>
        <strain evidence="4">none</strain>
    </source>
</reference>
<dbReference type="SUPFAM" id="SSF51445">
    <property type="entry name" value="(Trans)glycosidases"/>
    <property type="match status" value="1"/>
</dbReference>
<evidence type="ECO:0000313" key="4">
    <source>
        <dbReference type="Proteomes" id="UP000004221"/>
    </source>
</evidence>
<gene>
    <name evidence="3" type="ORF">NITHO_1640001</name>
</gene>
<organism evidence="3 4">
    <name type="scientific">Nitrolancea hollandica Lb</name>
    <dbReference type="NCBI Taxonomy" id="1129897"/>
    <lineage>
        <taxon>Bacteria</taxon>
        <taxon>Pseudomonadati</taxon>
        <taxon>Thermomicrobiota</taxon>
        <taxon>Thermomicrobia</taxon>
        <taxon>Sphaerobacterales</taxon>
        <taxon>Sphaerobacterineae</taxon>
        <taxon>Sphaerobacteraceae</taxon>
        <taxon>Nitrolancea</taxon>
    </lineage>
</organism>
<dbReference type="InterPro" id="IPR017853">
    <property type="entry name" value="GH"/>
</dbReference>
<dbReference type="PANTHER" id="PTHR12631">
    <property type="entry name" value="ALPHA-L-IDURONIDASE"/>
    <property type="match status" value="1"/>
</dbReference>
<keyword evidence="4" id="KW-1185">Reference proteome</keyword>
<dbReference type="Gene3D" id="3.20.20.80">
    <property type="entry name" value="Glycosidases"/>
    <property type="match status" value="1"/>
</dbReference>
<keyword evidence="1" id="KW-0732">Signal</keyword>
<dbReference type="AlphaFoldDB" id="I4EDW1"/>
<sequence length="344" mass="37705">MSFVLRRLLAVLLSCTIMLAMISSATFTVPDAAASAGATPKGVSWGDPSRDWGNGTSSFNWTAITGDLDDMKNAGITWVRFEFEYDTPFSFYDQLLPLMTQRGLQPLALVSKNPPKDDLGDDASRKQFRDWLGQAVTRYKGSIRSWEIGNEPNLGGSSWKTPDPGTAGYADAAHRYVLHLQDAYSTIKSIQPDAVVMPGGISEWTMLPWIQELISQNAYQWMDAIAFHPYASDPNGIAGRITAFRQALGAQSQLAAKPIWITEIGFHTGLSSSLPGTVPDEQTKATYLTQTITKLRDSGITTPIFWYDLHEGRSASAGYGLVSKDPNSLATTYLPAYTAYKQLP</sequence>
<comment type="caution">
    <text evidence="3">The sequence shown here is derived from an EMBL/GenBank/DDBJ whole genome shotgun (WGS) entry which is preliminary data.</text>
</comment>
<dbReference type="InterPro" id="IPR051923">
    <property type="entry name" value="Glycosyl_Hydrolase_39"/>
</dbReference>
<dbReference type="Proteomes" id="UP000004221">
    <property type="component" value="Unassembled WGS sequence"/>
</dbReference>
<protein>
    <recommendedName>
        <fullName evidence="2">Asl1-like glycosyl hydrolase catalytic domain-containing protein</fullName>
    </recommendedName>
</protein>
<dbReference type="PANTHER" id="PTHR12631:SF10">
    <property type="entry name" value="BETA-XYLOSIDASE-LIKE PROTEIN-RELATED"/>
    <property type="match status" value="1"/>
</dbReference>
<evidence type="ECO:0000313" key="3">
    <source>
        <dbReference type="EMBL" id="CCF82873.1"/>
    </source>
</evidence>
<dbReference type="OrthoDB" id="9776971at2"/>
<feature type="domain" description="Asl1-like glycosyl hydrolase catalytic" evidence="2">
    <location>
        <begin position="150"/>
        <end position="324"/>
    </location>
</feature>
<dbReference type="Pfam" id="PF11790">
    <property type="entry name" value="Glyco_hydro_cc"/>
    <property type="match status" value="1"/>
</dbReference>
<feature type="chain" id="PRO_5003688760" description="Asl1-like glycosyl hydrolase catalytic domain-containing protein" evidence="1">
    <location>
        <begin position="21"/>
        <end position="344"/>
    </location>
</feature>
<dbReference type="RefSeq" id="WP_008475389.1">
    <property type="nucleotide sequence ID" value="NZ_CAGS01000073.1"/>
</dbReference>
<evidence type="ECO:0000259" key="2">
    <source>
        <dbReference type="Pfam" id="PF11790"/>
    </source>
</evidence>